<comment type="subcellular location">
    <subcellularLocation>
        <location evidence="1">Membrane</location>
        <topology evidence="1">Multi-pass membrane protein</topology>
    </subcellularLocation>
</comment>
<comment type="similarity">
    <text evidence="2 7">Belongs to the purine-cytosine permease (2.A.39) family.</text>
</comment>
<dbReference type="EMBL" id="BAABHJ010000003">
    <property type="protein sequence ID" value="GAA4604172.1"/>
    <property type="molecule type" value="Genomic_DNA"/>
</dbReference>
<evidence type="ECO:0000256" key="1">
    <source>
        <dbReference type="ARBA" id="ARBA00004141"/>
    </source>
</evidence>
<dbReference type="Proteomes" id="UP001500212">
    <property type="component" value="Unassembled WGS sequence"/>
</dbReference>
<reference evidence="10" key="1">
    <citation type="journal article" date="2019" name="Int. J. Syst. Evol. Microbiol.">
        <title>The Global Catalogue of Microorganisms (GCM) 10K type strain sequencing project: providing services to taxonomists for standard genome sequencing and annotation.</title>
        <authorList>
            <consortium name="The Broad Institute Genomics Platform"/>
            <consortium name="The Broad Institute Genome Sequencing Center for Infectious Disease"/>
            <person name="Wu L."/>
            <person name="Ma J."/>
        </authorList>
    </citation>
    <scope>NUCLEOTIDE SEQUENCE [LARGE SCALE GENOMIC DNA]</scope>
    <source>
        <strain evidence="10">JCM 17938</strain>
    </source>
</reference>
<dbReference type="PANTHER" id="PTHR31806">
    <property type="entry name" value="PURINE-CYTOSINE PERMEASE FCY2-RELATED"/>
    <property type="match status" value="1"/>
</dbReference>
<feature type="transmembrane region" description="Helical" evidence="8">
    <location>
        <begin position="111"/>
        <end position="131"/>
    </location>
</feature>
<keyword evidence="10" id="KW-1185">Reference proteome</keyword>
<feature type="transmembrane region" description="Helical" evidence="8">
    <location>
        <begin position="260"/>
        <end position="284"/>
    </location>
</feature>
<proteinExistence type="inferred from homology"/>
<evidence type="ECO:0000256" key="2">
    <source>
        <dbReference type="ARBA" id="ARBA00008974"/>
    </source>
</evidence>
<feature type="transmembrane region" description="Helical" evidence="8">
    <location>
        <begin position="38"/>
        <end position="59"/>
    </location>
</feature>
<dbReference type="RefSeq" id="WP_345350158.1">
    <property type="nucleotide sequence ID" value="NZ_BAABHJ010000003.1"/>
</dbReference>
<comment type="caution">
    <text evidence="9">The sequence shown here is derived from an EMBL/GenBank/DDBJ whole genome shotgun (WGS) entry which is preliminary data.</text>
</comment>
<keyword evidence="4 8" id="KW-0812">Transmembrane</keyword>
<feature type="transmembrane region" description="Helical" evidence="8">
    <location>
        <begin position="414"/>
        <end position="432"/>
    </location>
</feature>
<dbReference type="Pfam" id="PF02133">
    <property type="entry name" value="Transp_cyt_pur"/>
    <property type="match status" value="1"/>
</dbReference>
<keyword evidence="6 7" id="KW-0472">Membrane</keyword>
<protein>
    <submittedName>
        <fullName evidence="9">Cytosine permease</fullName>
    </submittedName>
</protein>
<dbReference type="InterPro" id="IPR026030">
    <property type="entry name" value="Pur-cyt_permease_Fcy2/21/22"/>
</dbReference>
<dbReference type="InterPro" id="IPR001248">
    <property type="entry name" value="Pur-cyt_permease"/>
</dbReference>
<feature type="transmembrane region" description="Helical" evidence="8">
    <location>
        <begin position="339"/>
        <end position="356"/>
    </location>
</feature>
<sequence length="525" mass="56250">MTPEPVDEPAARPKATEVEPYGIETIPADHRHSRPLDLFRITFGGANTFATIILGTIPIASGLSFWNAVLATVTGVFLGALILSPMALFGPRNGTNNAVSSGAHFGVVGRIVGSYLSLLTAIAFYAISVWVSGDAFVGGANRLFHVPDNDLVRGLVYAAFGLLVIVICVYGYAFMLLVNKVVVVLGTALILLAIVAYSGSFHASYAGDPHLYLGGSFTATFVASVLITMANPISFGAFLGDWSRYIPDTYRPRTLMAAPFFAQLCSLIPFLFGVATATLVTNAADYTAGLIKVSPLWYALLLLVVAFLGGMSTGVTSLYGTGLDFSSVFPRLNRVQSTLLIGTLAFVFILVGRFVFNLVDSINAFATLIILCTSPWMVIMSIGYFVRRGHYVSADLQVFNRGQRGGAYWFNRGVNWRSMGTWIVATVAGLLFANVPPLLRGPFRDVAGGIDISLVVTLVSAVVLYVAALYLFPEPSYVFSDEGPRAVPARSAARPAVVDDPKASVHRVRHRTKVLAGGPEERPSP</sequence>
<feature type="transmembrane region" description="Helical" evidence="8">
    <location>
        <begin position="151"/>
        <end position="174"/>
    </location>
</feature>
<name>A0ABP8TCD2_9ACTN</name>
<evidence type="ECO:0000313" key="10">
    <source>
        <dbReference type="Proteomes" id="UP001500212"/>
    </source>
</evidence>
<keyword evidence="3 7" id="KW-0813">Transport</keyword>
<dbReference type="PIRSF" id="PIRSF002744">
    <property type="entry name" value="Pur-cyt_permease"/>
    <property type="match status" value="1"/>
</dbReference>
<feature type="transmembrane region" description="Helical" evidence="8">
    <location>
        <begin position="211"/>
        <end position="239"/>
    </location>
</feature>
<dbReference type="Gene3D" id="1.10.4160.10">
    <property type="entry name" value="Hydantoin permease"/>
    <property type="match status" value="1"/>
</dbReference>
<feature type="transmembrane region" description="Helical" evidence="8">
    <location>
        <begin position="452"/>
        <end position="472"/>
    </location>
</feature>
<evidence type="ECO:0000256" key="6">
    <source>
        <dbReference type="ARBA" id="ARBA00023136"/>
    </source>
</evidence>
<organism evidence="9 10">
    <name type="scientific">Actinoallomurus liliacearum</name>
    <dbReference type="NCBI Taxonomy" id="1080073"/>
    <lineage>
        <taxon>Bacteria</taxon>
        <taxon>Bacillati</taxon>
        <taxon>Actinomycetota</taxon>
        <taxon>Actinomycetes</taxon>
        <taxon>Streptosporangiales</taxon>
        <taxon>Thermomonosporaceae</taxon>
        <taxon>Actinoallomurus</taxon>
    </lineage>
</organism>
<evidence type="ECO:0000256" key="7">
    <source>
        <dbReference type="PIRNR" id="PIRNR002744"/>
    </source>
</evidence>
<accession>A0ABP8TCD2</accession>
<evidence type="ECO:0000256" key="3">
    <source>
        <dbReference type="ARBA" id="ARBA00022448"/>
    </source>
</evidence>
<dbReference type="PANTHER" id="PTHR31806:SF1">
    <property type="entry name" value="PURINE-CYTOSINE PERMEASE FCY2-RELATED"/>
    <property type="match status" value="1"/>
</dbReference>
<gene>
    <name evidence="9" type="ORF">GCM10023195_14150</name>
</gene>
<feature type="transmembrane region" description="Helical" evidence="8">
    <location>
        <begin position="362"/>
        <end position="386"/>
    </location>
</feature>
<evidence type="ECO:0000313" key="9">
    <source>
        <dbReference type="EMBL" id="GAA4604172.1"/>
    </source>
</evidence>
<feature type="transmembrane region" description="Helical" evidence="8">
    <location>
        <begin position="181"/>
        <end position="199"/>
    </location>
</feature>
<evidence type="ECO:0000256" key="5">
    <source>
        <dbReference type="ARBA" id="ARBA00022989"/>
    </source>
</evidence>
<feature type="transmembrane region" description="Helical" evidence="8">
    <location>
        <begin position="65"/>
        <end position="90"/>
    </location>
</feature>
<evidence type="ECO:0000256" key="8">
    <source>
        <dbReference type="SAM" id="Phobius"/>
    </source>
</evidence>
<feature type="transmembrane region" description="Helical" evidence="8">
    <location>
        <begin position="296"/>
        <end position="319"/>
    </location>
</feature>
<evidence type="ECO:0000256" key="4">
    <source>
        <dbReference type="ARBA" id="ARBA00022692"/>
    </source>
</evidence>
<keyword evidence="5 8" id="KW-1133">Transmembrane helix</keyword>